<dbReference type="Proteomes" id="UP000184172">
    <property type="component" value="Unassembled WGS sequence"/>
</dbReference>
<keyword evidence="2" id="KW-0732">Signal</keyword>
<feature type="domain" description="Protein-glutamine gamma-glutamyltransferase-like C-terminal" evidence="3">
    <location>
        <begin position="178"/>
        <end position="246"/>
    </location>
</feature>
<dbReference type="STRING" id="797419.SAMN05216556_1561"/>
<evidence type="ECO:0000313" key="5">
    <source>
        <dbReference type="Proteomes" id="UP000184172"/>
    </source>
</evidence>
<dbReference type="AlphaFoldDB" id="A0A1M6GLM6"/>
<dbReference type="Pfam" id="PF13559">
    <property type="entry name" value="DUF4129"/>
    <property type="match status" value="1"/>
</dbReference>
<evidence type="ECO:0000256" key="1">
    <source>
        <dbReference type="SAM" id="Phobius"/>
    </source>
</evidence>
<keyword evidence="1" id="KW-1133">Transmembrane helix</keyword>
<keyword evidence="1" id="KW-0472">Membrane</keyword>
<keyword evidence="5" id="KW-1185">Reference proteome</keyword>
<keyword evidence="1" id="KW-0812">Transmembrane</keyword>
<dbReference type="RefSeq" id="WP_073217424.1">
    <property type="nucleotide sequence ID" value="NZ_FNNS01000056.1"/>
</dbReference>
<evidence type="ECO:0000313" key="4">
    <source>
        <dbReference type="EMBL" id="SHJ10831.1"/>
    </source>
</evidence>
<sequence length="262" mass="30466">MKTALLSLLFISLSLSPFEGFAKVQDSIATSVSEIRYDKTLGLQTPEFSKETLEEFKNDRAFDYSEKHEEENWWQQFKSWLWELWLKFWHWLVGDYQANGFVAFLVHTLPYLIIAAIVCFIGWLFYKLNPGATLFASKDKPELFFSDEEEIIRSKNISELIDNALTANDYRLAIRYSYLLILQKLTEAEIIIYESDKTNSEYISEISRIAMPRDSTLKSGFQKATNLYDHVWYGNFEVTEADFAKAKPTFSDLKTLISKTGV</sequence>
<proteinExistence type="predicted"/>
<feature type="chain" id="PRO_5009917785" description="Protein-glutamine gamma-glutamyltransferase-like C-terminal domain-containing protein" evidence="2">
    <location>
        <begin position="23"/>
        <end position="262"/>
    </location>
</feature>
<feature type="transmembrane region" description="Helical" evidence="1">
    <location>
        <begin position="101"/>
        <end position="126"/>
    </location>
</feature>
<dbReference type="OrthoDB" id="5491447at2"/>
<evidence type="ECO:0000256" key="2">
    <source>
        <dbReference type="SAM" id="SignalP"/>
    </source>
</evidence>
<evidence type="ECO:0000259" key="3">
    <source>
        <dbReference type="Pfam" id="PF13559"/>
    </source>
</evidence>
<dbReference type="EMBL" id="FQYV01000009">
    <property type="protein sequence ID" value="SHJ10831.1"/>
    <property type="molecule type" value="Genomic_DNA"/>
</dbReference>
<accession>A0A1M6GLM6</accession>
<protein>
    <recommendedName>
        <fullName evidence="3">Protein-glutamine gamma-glutamyltransferase-like C-terminal domain-containing protein</fullName>
    </recommendedName>
</protein>
<organism evidence="4 5">
    <name type="scientific">Aequorivita viscosa</name>
    <dbReference type="NCBI Taxonomy" id="797419"/>
    <lineage>
        <taxon>Bacteria</taxon>
        <taxon>Pseudomonadati</taxon>
        <taxon>Bacteroidota</taxon>
        <taxon>Flavobacteriia</taxon>
        <taxon>Flavobacteriales</taxon>
        <taxon>Flavobacteriaceae</taxon>
        <taxon>Aequorivita</taxon>
    </lineage>
</organism>
<feature type="signal peptide" evidence="2">
    <location>
        <begin position="1"/>
        <end position="22"/>
    </location>
</feature>
<name>A0A1M6GLM6_9FLAO</name>
<dbReference type="InterPro" id="IPR025403">
    <property type="entry name" value="TgpA-like_C"/>
</dbReference>
<reference evidence="5" key="1">
    <citation type="submission" date="2016-11" db="EMBL/GenBank/DDBJ databases">
        <authorList>
            <person name="Varghese N."/>
            <person name="Submissions S."/>
        </authorList>
    </citation>
    <scope>NUCLEOTIDE SEQUENCE [LARGE SCALE GENOMIC DNA]</scope>
    <source>
        <strain evidence="5">DSM 26349</strain>
    </source>
</reference>
<gene>
    <name evidence="4" type="ORF">SAMN04487908_109115</name>
</gene>